<name>A0A4U5MDK3_STECR</name>
<evidence type="ECO:0000256" key="2">
    <source>
        <dbReference type="ARBA" id="ARBA00008186"/>
    </source>
</evidence>
<dbReference type="GO" id="GO:0003712">
    <property type="term" value="F:transcription coregulator activity"/>
    <property type="evidence" value="ECO:0007669"/>
    <property type="project" value="InterPro"/>
</dbReference>
<evidence type="ECO:0000256" key="4">
    <source>
        <dbReference type="ARBA" id="ARBA00023242"/>
    </source>
</evidence>
<dbReference type="EMBL" id="AZBU02000008">
    <property type="protein sequence ID" value="TKR67226.1"/>
    <property type="molecule type" value="Genomic_DNA"/>
</dbReference>
<protein>
    <recommendedName>
        <fullName evidence="3 6">Mediator of RNA polymerase II transcription subunit 11</fullName>
    </recommendedName>
    <alternativeName>
        <fullName evidence="5 6">Mediator complex subunit 11</fullName>
    </alternativeName>
</protein>
<comment type="function">
    <text evidence="6">Component of the Mediator complex, a coactivator involved in the regulated transcription of nearly all RNA polymerase II-dependent genes. Mediator functions as a bridge to convey information from gene-specific regulatory proteins to the basal RNA polymerase II transcription machinery. Mediator is recruited to promoters by direct interactions with regulatory proteins and serves as a scaffold for the assembly of a functional pre-initiation complex with RNA polymerase II and the general transcription factors.</text>
</comment>
<dbReference type="Gene3D" id="1.10.287.3490">
    <property type="match status" value="1"/>
</dbReference>
<evidence type="ECO:0000256" key="1">
    <source>
        <dbReference type="ARBA" id="ARBA00004123"/>
    </source>
</evidence>
<evidence type="ECO:0000256" key="6">
    <source>
        <dbReference type="RuleBase" id="RU364147"/>
    </source>
</evidence>
<comment type="caution">
    <text evidence="8">The sequence shown here is derived from an EMBL/GenBank/DDBJ whole genome shotgun (WGS) entry which is preliminary data.</text>
</comment>
<proteinExistence type="inferred from homology"/>
<keyword evidence="6" id="KW-0804">Transcription</keyword>
<keyword evidence="9" id="KW-1185">Reference proteome</keyword>
<dbReference type="OrthoDB" id="5418434at2759"/>
<evidence type="ECO:0000313" key="9">
    <source>
        <dbReference type="Proteomes" id="UP000298663"/>
    </source>
</evidence>
<keyword evidence="4 6" id="KW-0539">Nucleus</keyword>
<comment type="subcellular location">
    <subcellularLocation>
        <location evidence="1 6">Nucleus</location>
    </subcellularLocation>
</comment>
<organism evidence="8 9">
    <name type="scientific">Steinernema carpocapsae</name>
    <name type="common">Entomopathogenic nematode</name>
    <dbReference type="NCBI Taxonomy" id="34508"/>
    <lineage>
        <taxon>Eukaryota</taxon>
        <taxon>Metazoa</taxon>
        <taxon>Ecdysozoa</taxon>
        <taxon>Nematoda</taxon>
        <taxon>Chromadorea</taxon>
        <taxon>Rhabditida</taxon>
        <taxon>Tylenchina</taxon>
        <taxon>Panagrolaimomorpha</taxon>
        <taxon>Strongyloidoidea</taxon>
        <taxon>Steinernematidae</taxon>
        <taxon>Steinernema</taxon>
    </lineage>
</organism>
<feature type="region of interest" description="Disordered" evidence="7">
    <location>
        <begin position="1"/>
        <end position="34"/>
    </location>
</feature>
<reference evidence="8 9" key="1">
    <citation type="journal article" date="2015" name="Genome Biol.">
        <title>Comparative genomics of Steinernema reveals deeply conserved gene regulatory networks.</title>
        <authorList>
            <person name="Dillman A.R."/>
            <person name="Macchietto M."/>
            <person name="Porter C.F."/>
            <person name="Rogers A."/>
            <person name="Williams B."/>
            <person name="Antoshechkin I."/>
            <person name="Lee M.M."/>
            <person name="Goodwin Z."/>
            <person name="Lu X."/>
            <person name="Lewis E.E."/>
            <person name="Goodrich-Blair H."/>
            <person name="Stock S.P."/>
            <person name="Adams B.J."/>
            <person name="Sternberg P.W."/>
            <person name="Mortazavi A."/>
        </authorList>
    </citation>
    <scope>NUCLEOTIDE SEQUENCE [LARGE SCALE GENOMIC DNA]</scope>
    <source>
        <strain evidence="8 9">ALL</strain>
    </source>
</reference>
<gene>
    <name evidence="6" type="primary">MED11</name>
    <name evidence="8" type="ORF">L596_023411</name>
</gene>
<evidence type="ECO:0000256" key="3">
    <source>
        <dbReference type="ARBA" id="ARBA00019621"/>
    </source>
</evidence>
<dbReference type="STRING" id="34508.A0A4U5MDK3"/>
<evidence type="ECO:0000313" key="8">
    <source>
        <dbReference type="EMBL" id="TKR67226.1"/>
    </source>
</evidence>
<dbReference type="Proteomes" id="UP000298663">
    <property type="component" value="Unassembled WGS sequence"/>
</dbReference>
<dbReference type="AlphaFoldDB" id="A0A4U5MDK3"/>
<keyword evidence="6" id="KW-0010">Activator</keyword>
<reference evidence="8 9" key="2">
    <citation type="journal article" date="2019" name="G3 (Bethesda)">
        <title>Hybrid Assembly of the Genome of the Entomopathogenic Nematode Steinernema carpocapsae Identifies the X-Chromosome.</title>
        <authorList>
            <person name="Serra L."/>
            <person name="Macchietto M."/>
            <person name="Macias-Munoz A."/>
            <person name="McGill C.J."/>
            <person name="Rodriguez I.M."/>
            <person name="Rodriguez B."/>
            <person name="Murad R."/>
            <person name="Mortazavi A."/>
        </authorList>
    </citation>
    <scope>NUCLEOTIDE SEQUENCE [LARGE SCALE GENOMIC DNA]</scope>
    <source>
        <strain evidence="8 9">ALL</strain>
    </source>
</reference>
<comment type="similarity">
    <text evidence="2 6">Belongs to the Mediator complex subunit 11 family.</text>
</comment>
<dbReference type="InterPro" id="IPR019404">
    <property type="entry name" value="Mediator_Med11"/>
</dbReference>
<dbReference type="PANTHER" id="PTHR22890">
    <property type="entry name" value="MEDIATOR OF RNA POLYMERASE II TRANSCRIPTION SUBUNIT 11"/>
    <property type="match status" value="1"/>
</dbReference>
<sequence length="170" mass="19221">MQQPQNPTNSASSSSAAANPAAFRIPNPPQANEELQKRLNSLETVDKKINDLLKSAQSIIGDLSKEKQITKTKTDEAAQSFKNNLQSIETTIMTQLTYLEKLCSSSNHQGSAFAPEENMRHVDALNEMLVSDLVRIKEKYFPVEEEQKNEEVKIKEEVVDDYFQLDDYNL</sequence>
<dbReference type="GO" id="GO:0016592">
    <property type="term" value="C:mediator complex"/>
    <property type="evidence" value="ECO:0007669"/>
    <property type="project" value="InterPro"/>
</dbReference>
<evidence type="ECO:0000256" key="5">
    <source>
        <dbReference type="ARBA" id="ARBA00032011"/>
    </source>
</evidence>
<accession>A0A4U5MDK3</accession>
<keyword evidence="6" id="KW-0805">Transcription regulation</keyword>
<feature type="compositionally biased region" description="Low complexity" evidence="7">
    <location>
        <begin position="1"/>
        <end position="22"/>
    </location>
</feature>
<dbReference type="Pfam" id="PF10280">
    <property type="entry name" value="Med11"/>
    <property type="match status" value="1"/>
</dbReference>
<comment type="subunit">
    <text evidence="6">Component of the Mediator complex.</text>
</comment>
<evidence type="ECO:0000256" key="7">
    <source>
        <dbReference type="SAM" id="MobiDB-lite"/>
    </source>
</evidence>
<dbReference type="GO" id="GO:0006357">
    <property type="term" value="P:regulation of transcription by RNA polymerase II"/>
    <property type="evidence" value="ECO:0007669"/>
    <property type="project" value="InterPro"/>
</dbReference>